<reference evidence="2" key="1">
    <citation type="submission" date="2016-10" db="EMBL/GenBank/DDBJ databases">
        <authorList>
            <person name="Varghese N."/>
            <person name="Submissions S."/>
        </authorList>
    </citation>
    <scope>NUCLEOTIDE SEQUENCE [LARGE SCALE GENOMIC DNA]</scope>
    <source>
        <strain evidence="2">CGMCC 1.6494</strain>
    </source>
</reference>
<dbReference type="RefSeq" id="WP_089708273.1">
    <property type="nucleotide sequence ID" value="NZ_FNII01000024.1"/>
</dbReference>
<evidence type="ECO:0000313" key="2">
    <source>
        <dbReference type="Proteomes" id="UP000199677"/>
    </source>
</evidence>
<accession>A0A1H0J6A0</accession>
<dbReference type="STRING" id="416873.SAMN04487951_12411"/>
<sequence length="116" mass="13194">MTYDSSFAQHRLTQLTEQLLSDTSVSGNIIFFADEEDGRVCGATWQFEDEDHSLLKDSDFTYMLMELLDVLIRYRASHGVTDTLNGIIQMDKSVPDIQWLTVSEAEKRRGSLTPTV</sequence>
<dbReference type="OrthoDB" id="5769495at2"/>
<organism evidence="1 2">
    <name type="scientific">Vreelandella arcis</name>
    <dbReference type="NCBI Taxonomy" id="416873"/>
    <lineage>
        <taxon>Bacteria</taxon>
        <taxon>Pseudomonadati</taxon>
        <taxon>Pseudomonadota</taxon>
        <taxon>Gammaproteobacteria</taxon>
        <taxon>Oceanospirillales</taxon>
        <taxon>Halomonadaceae</taxon>
        <taxon>Vreelandella</taxon>
    </lineage>
</organism>
<dbReference type="EMBL" id="FNII01000024">
    <property type="protein sequence ID" value="SDO39019.1"/>
    <property type="molecule type" value="Genomic_DNA"/>
</dbReference>
<proteinExistence type="predicted"/>
<gene>
    <name evidence="1" type="ORF">SAMN04487951_12411</name>
</gene>
<dbReference type="Proteomes" id="UP000199677">
    <property type="component" value="Unassembled WGS sequence"/>
</dbReference>
<dbReference type="AlphaFoldDB" id="A0A1H0J6A0"/>
<keyword evidence="2" id="KW-1185">Reference proteome</keyword>
<evidence type="ECO:0000313" key="1">
    <source>
        <dbReference type="EMBL" id="SDO39019.1"/>
    </source>
</evidence>
<protein>
    <submittedName>
        <fullName evidence="1">Uncharacterized protein</fullName>
    </submittedName>
</protein>
<name>A0A1H0J6A0_9GAMM</name>